<dbReference type="EMBL" id="FRAG01000038">
    <property type="protein sequence ID" value="SHK23552.1"/>
    <property type="molecule type" value="Genomic_DNA"/>
</dbReference>
<protein>
    <recommendedName>
        <fullName evidence="4">Transposase DDE domain group 1</fullName>
    </recommendedName>
</protein>
<accession>A0A1M6QTF6</accession>
<gene>
    <name evidence="1" type="ORF">SAMN02745912_02726</name>
    <name evidence="2" type="ORF">SAMN02745912_03183</name>
</gene>
<dbReference type="AlphaFoldDB" id="A0A1M6QTF6"/>
<feature type="non-terminal residue" evidence="1">
    <location>
        <position position="1"/>
    </location>
</feature>
<evidence type="ECO:0000313" key="1">
    <source>
        <dbReference type="EMBL" id="SHK23552.1"/>
    </source>
</evidence>
<keyword evidence="3" id="KW-1185">Reference proteome</keyword>
<evidence type="ECO:0000313" key="3">
    <source>
        <dbReference type="Proteomes" id="UP000184465"/>
    </source>
</evidence>
<proteinExistence type="predicted"/>
<dbReference type="Proteomes" id="UP000184465">
    <property type="component" value="Unassembled WGS sequence"/>
</dbReference>
<evidence type="ECO:0008006" key="4">
    <source>
        <dbReference type="Google" id="ProtNLM"/>
    </source>
</evidence>
<reference evidence="1 3" key="1">
    <citation type="submission" date="2016-11" db="EMBL/GenBank/DDBJ databases">
        <authorList>
            <person name="Jaros S."/>
            <person name="Januszkiewicz K."/>
            <person name="Wedrychowicz H."/>
        </authorList>
    </citation>
    <scope>NUCLEOTIDE SEQUENCE [LARGE SCALE GENOMIC DNA]</scope>
    <source>
        <strain evidence="1 3">DSM 15212</strain>
    </source>
</reference>
<evidence type="ECO:0000313" key="2">
    <source>
        <dbReference type="EMBL" id="SHK39923.1"/>
    </source>
</evidence>
<sequence length="44" mass="5226">SLFIKIACRYIKSGRKTTFRMSSSYPYKDKFQIIMKNIDNITFA</sequence>
<organism evidence="1 3">
    <name type="scientific">Paramaledivibacter caminithermalis (strain DSM 15212 / CIP 107654 / DViRD3)</name>
    <name type="common">Clostridium caminithermale</name>
    <dbReference type="NCBI Taxonomy" id="1121301"/>
    <lineage>
        <taxon>Bacteria</taxon>
        <taxon>Bacillati</taxon>
        <taxon>Bacillota</taxon>
        <taxon>Clostridia</taxon>
        <taxon>Peptostreptococcales</taxon>
        <taxon>Caminicellaceae</taxon>
        <taxon>Paramaledivibacter</taxon>
    </lineage>
</organism>
<name>A0A1M6QTF6_PARC5</name>
<dbReference type="EMBL" id="FRAG01000055">
    <property type="protein sequence ID" value="SHK39923.1"/>
    <property type="molecule type" value="Genomic_DNA"/>
</dbReference>